<gene>
    <name evidence="2" type="ORF">C1949_05900</name>
</gene>
<dbReference type="Proteomes" id="UP000243451">
    <property type="component" value="Unassembled WGS sequence"/>
</dbReference>
<dbReference type="RefSeq" id="WP_104737552.1">
    <property type="nucleotide sequence ID" value="NZ_PPSK01000004.1"/>
</dbReference>
<keyword evidence="3" id="KW-1185">Reference proteome</keyword>
<keyword evidence="1" id="KW-1133">Transmembrane helix</keyword>
<keyword evidence="1" id="KW-0472">Membrane</keyword>
<accession>A0A2P4EWX3</accession>
<sequence length="107" mass="12183">MNDKTRDLIVQKSAYGFMGCVFLLLAVSIIYGKGMGRMVLFAIVPMYSLYYVVMYNLVCRGYDSEVKRISAFGTIGRGKFFGVIYYLSLFIVSVFLFLALDVFYSLL</sequence>
<feature type="transmembrane region" description="Helical" evidence="1">
    <location>
        <begin position="38"/>
        <end position="59"/>
    </location>
</feature>
<dbReference type="OrthoDB" id="7066074at2"/>
<keyword evidence="1" id="KW-0812">Transmembrane</keyword>
<dbReference type="EMBL" id="PPSK01000004">
    <property type="protein sequence ID" value="POB04505.1"/>
    <property type="molecule type" value="Genomic_DNA"/>
</dbReference>
<evidence type="ECO:0000313" key="3">
    <source>
        <dbReference type="Proteomes" id="UP000243451"/>
    </source>
</evidence>
<organism evidence="2 3">
    <name type="scientific">Halopseudomonas oceani</name>
    <dbReference type="NCBI Taxonomy" id="1708783"/>
    <lineage>
        <taxon>Bacteria</taxon>
        <taxon>Pseudomonadati</taxon>
        <taxon>Pseudomonadota</taxon>
        <taxon>Gammaproteobacteria</taxon>
        <taxon>Pseudomonadales</taxon>
        <taxon>Pseudomonadaceae</taxon>
        <taxon>Halopseudomonas</taxon>
    </lineage>
</organism>
<name>A0A2P4EWX3_9GAMM</name>
<feature type="transmembrane region" description="Helical" evidence="1">
    <location>
        <begin position="12"/>
        <end position="32"/>
    </location>
</feature>
<evidence type="ECO:0000313" key="2">
    <source>
        <dbReference type="EMBL" id="POB04505.1"/>
    </source>
</evidence>
<reference evidence="2 3" key="1">
    <citation type="submission" date="2018-01" db="EMBL/GenBank/DDBJ databases">
        <title>Draft genome of the type strain Pseudomonas oceani DSM 100277 isolated from the deep water in Okinawa trough, northwestern Pacific Ocean.</title>
        <authorList>
            <person name="Gomila M."/>
            <person name="Mulet M."/>
            <person name="Garcia-Valdes E."/>
            <person name="Lalucat J."/>
        </authorList>
    </citation>
    <scope>NUCLEOTIDE SEQUENCE [LARGE SCALE GENOMIC DNA]</scope>
    <source>
        <strain evidence="2 3">DSM 100277</strain>
    </source>
</reference>
<protein>
    <submittedName>
        <fullName evidence="2">Uncharacterized protein</fullName>
    </submittedName>
</protein>
<proteinExistence type="predicted"/>
<comment type="caution">
    <text evidence="2">The sequence shown here is derived from an EMBL/GenBank/DDBJ whole genome shotgun (WGS) entry which is preliminary data.</text>
</comment>
<dbReference type="AlphaFoldDB" id="A0A2P4EWX3"/>
<evidence type="ECO:0000256" key="1">
    <source>
        <dbReference type="SAM" id="Phobius"/>
    </source>
</evidence>
<feature type="transmembrane region" description="Helical" evidence="1">
    <location>
        <begin position="80"/>
        <end position="104"/>
    </location>
</feature>